<dbReference type="Pfam" id="PF02534">
    <property type="entry name" value="T4SS-DNA_transf"/>
    <property type="match status" value="1"/>
</dbReference>
<protein>
    <submittedName>
        <fullName evidence="7">Conjugal transfer protein TraG</fullName>
    </submittedName>
</protein>
<dbReference type="InterPro" id="IPR051539">
    <property type="entry name" value="T4SS-coupling_protein"/>
</dbReference>
<evidence type="ECO:0000256" key="1">
    <source>
        <dbReference type="ARBA" id="ARBA00004651"/>
    </source>
</evidence>
<dbReference type="InterPro" id="IPR003688">
    <property type="entry name" value="TraG/VirD4"/>
</dbReference>
<dbReference type="PANTHER" id="PTHR37937">
    <property type="entry name" value="CONJUGATIVE TRANSFER: DNA TRANSPORT"/>
    <property type="match status" value="1"/>
</dbReference>
<evidence type="ECO:0000256" key="5">
    <source>
        <dbReference type="ARBA" id="ARBA00022989"/>
    </source>
</evidence>
<keyword evidence="3" id="KW-1003">Cell membrane</keyword>
<accession>A0A011QVX1</accession>
<dbReference type="InterPro" id="IPR027417">
    <property type="entry name" value="P-loop_NTPase"/>
</dbReference>
<name>A0A011QVX1_9PROT</name>
<evidence type="ECO:0000256" key="6">
    <source>
        <dbReference type="ARBA" id="ARBA00023136"/>
    </source>
</evidence>
<dbReference type="AlphaFoldDB" id="A0A011QVX1"/>
<dbReference type="PANTHER" id="PTHR37937:SF1">
    <property type="entry name" value="CONJUGATIVE TRANSFER: DNA TRANSPORT"/>
    <property type="match status" value="1"/>
</dbReference>
<reference evidence="7 8" key="1">
    <citation type="submission" date="2014-02" db="EMBL/GenBank/DDBJ databases">
        <title>Expanding our view of genomic diversity in Candidatus Accumulibacter clades.</title>
        <authorList>
            <person name="Skennerton C.T."/>
            <person name="Barr J.J."/>
            <person name="Slater F.R."/>
            <person name="Bond P.L."/>
            <person name="Tyson G.W."/>
        </authorList>
    </citation>
    <scope>NUCLEOTIDE SEQUENCE [LARGE SCALE GENOMIC DNA]</scope>
    <source>
        <strain evidence="8">BA-92</strain>
    </source>
</reference>
<evidence type="ECO:0000256" key="2">
    <source>
        <dbReference type="ARBA" id="ARBA00008806"/>
    </source>
</evidence>
<proteinExistence type="inferred from homology"/>
<sequence>MCYAPTRSGKGVGLVMPTVLSWGESAVITDPKGELWSLTARWRKQHAHNKVLRFEPASANGRVCWNPLDEIRTGTENEVGDVQNLATLIVDPDGKGLESHWQKTGQALLVGVILHALYKARNEGMAATLPAVDALLADPKRHGVILRREPFLLTTQHRRNSSLLSAVFMAVSRPCFYQSYRFAHLVFSI</sequence>
<evidence type="ECO:0000313" key="7">
    <source>
        <dbReference type="EMBL" id="EXI82989.1"/>
    </source>
</evidence>
<keyword evidence="4" id="KW-0812">Transmembrane</keyword>
<keyword evidence="5" id="KW-1133">Transmembrane helix</keyword>
<keyword evidence="6" id="KW-0472">Membrane</keyword>
<dbReference type="PATRIC" id="fig|1454003.3.peg.228"/>
<comment type="caution">
    <text evidence="7">The sequence shown here is derived from an EMBL/GenBank/DDBJ whole genome shotgun (WGS) entry which is preliminary data.</text>
</comment>
<dbReference type="SUPFAM" id="SSF52540">
    <property type="entry name" value="P-loop containing nucleoside triphosphate hydrolases"/>
    <property type="match status" value="1"/>
</dbReference>
<comment type="subcellular location">
    <subcellularLocation>
        <location evidence="1">Cell membrane</location>
        <topology evidence="1">Multi-pass membrane protein</topology>
    </subcellularLocation>
</comment>
<organism evidence="7 8">
    <name type="scientific">Candidatus Accumulibacter appositus</name>
    <dbReference type="NCBI Taxonomy" id="1454003"/>
    <lineage>
        <taxon>Bacteria</taxon>
        <taxon>Pseudomonadati</taxon>
        <taxon>Pseudomonadota</taxon>
        <taxon>Betaproteobacteria</taxon>
        <taxon>Candidatus Accumulibacter</taxon>
    </lineage>
</organism>
<dbReference type="STRING" id="1454003.AW10_00223"/>
<gene>
    <name evidence="7" type="primary">traG_1</name>
    <name evidence="7" type="ORF">AW10_00223</name>
</gene>
<evidence type="ECO:0000256" key="4">
    <source>
        <dbReference type="ARBA" id="ARBA00022692"/>
    </source>
</evidence>
<dbReference type="CDD" id="cd01127">
    <property type="entry name" value="TrwB_TraG_TraD_VirD4"/>
    <property type="match status" value="1"/>
</dbReference>
<evidence type="ECO:0000313" key="8">
    <source>
        <dbReference type="Proteomes" id="UP000021816"/>
    </source>
</evidence>
<evidence type="ECO:0000256" key="3">
    <source>
        <dbReference type="ARBA" id="ARBA00022475"/>
    </source>
</evidence>
<dbReference type="EMBL" id="JEMX01000007">
    <property type="protein sequence ID" value="EXI82989.1"/>
    <property type="molecule type" value="Genomic_DNA"/>
</dbReference>
<comment type="similarity">
    <text evidence="2">Belongs to the VirD4/TraG family.</text>
</comment>
<dbReference type="GO" id="GO:0005886">
    <property type="term" value="C:plasma membrane"/>
    <property type="evidence" value="ECO:0007669"/>
    <property type="project" value="UniProtKB-SubCell"/>
</dbReference>
<dbReference type="Proteomes" id="UP000021816">
    <property type="component" value="Unassembled WGS sequence"/>
</dbReference>